<reference evidence="6 7" key="3">
    <citation type="journal article" date="2002" name="Virology">
        <title>Sequence analysis of the genome of porcine lymphotropic herpesvirus 1 and gene expression during posttransplant lymphoproliferative disease of pigs.</title>
        <authorList>
            <person name="Goltz M."/>
            <person name="Ericsson T."/>
            <person name="Patience C."/>
            <person name="Huang C.A."/>
            <person name="Noack S."/>
            <person name="Sachs D.H."/>
            <person name="Ehlers B."/>
        </authorList>
    </citation>
    <scope>NUCLEOTIDE SEQUENCE [LARGE SCALE GENOMIC DNA]</scope>
    <source>
        <strain evidence="6">Sample #56</strain>
    </source>
</reference>
<evidence type="ECO:0000313" key="7">
    <source>
        <dbReference type="Proteomes" id="UP000243075"/>
    </source>
</evidence>
<dbReference type="Pfam" id="PF01763">
    <property type="entry name" value="Herpes_UL6"/>
    <property type="match status" value="1"/>
</dbReference>
<reference evidence="6 7" key="1">
    <citation type="journal article" date="1999" name="J. Gen. Virol.">
        <title>Detection of two novel porcine herpesviruses with high similarity to gammaherpesviruses.</title>
        <authorList>
            <person name="Ehlers B."/>
            <person name="Ulrich S."/>
            <person name="Goltz M."/>
        </authorList>
    </citation>
    <scope>NUCLEOTIDE SEQUENCE [LARGE SCALE GENOMIC DNA]</scope>
    <source>
        <strain evidence="6">Sample #56</strain>
    </source>
</reference>
<evidence type="ECO:0000256" key="5">
    <source>
        <dbReference type="SAM" id="Coils"/>
    </source>
</evidence>
<dbReference type="Proteomes" id="UP000243075">
    <property type="component" value="Segment"/>
</dbReference>
<evidence type="ECO:0000256" key="2">
    <source>
        <dbReference type="ARBA" id="ARBA00022612"/>
    </source>
</evidence>
<keyword evidence="1" id="KW-1048">Host nucleus</keyword>
<name>Q8JYB9_9GAMA</name>
<dbReference type="EMBL" id="AF478169">
    <property type="protein sequence ID" value="AAM22142.1"/>
    <property type="molecule type" value="Genomic_DNA"/>
</dbReference>
<accession>Q8JYB9</accession>
<dbReference type="GO" id="GO:0051276">
    <property type="term" value="P:chromosome organization"/>
    <property type="evidence" value="ECO:0007669"/>
    <property type="project" value="InterPro"/>
</dbReference>
<dbReference type="OrthoDB" id="2470at10239"/>
<protein>
    <submittedName>
        <fullName evidence="6">Capsid protein</fullName>
    </submittedName>
</protein>
<evidence type="ECO:0000256" key="4">
    <source>
        <dbReference type="ARBA" id="ARBA00023219"/>
    </source>
</evidence>
<evidence type="ECO:0000313" key="6">
    <source>
        <dbReference type="EMBL" id="AAM22142.1"/>
    </source>
</evidence>
<keyword evidence="3" id="KW-0946">Virion</keyword>
<sequence>MCSIVIHPSKQSICLFEILQGKYSYVTGQTLYNSVRNSGVFSRQLFIYLYKSALANCTYDDVLFDWTRYESTIRKRWSHEKYDDYAFKISTFQSWFSTMKMTVDELVVKNMNFILHSKSILSYERFVDWVMALGIVPIVRKMPDKKVADKIKAKMRKDMSTVSQNNRTIISILESMKLDVLFILEKLTSVYIPSFLEVTIEYDPVKCTYAGTYQNKIVDVEVVNFPTVGNGQVFFDSPLQRLSESIIACHRTTEHAKMCQLLNTGPLKAIVNSSSANVYKDILNHLDESGKKNDPKKELMQLLIKLAENKTVNGVSDVVEEFVTDVSNKMVDRNKLFGDINSETSTDGLKKQVSNNIFKCLTHQINEQFETIHKLEEEREFFLKKINQFEYQSSQAKETGEDSPMHMKNRTCNLLTGDTLASLSGLQYSGIHLTSSCIPKGQSTVNSFYSQYVPPFRELIKDLTNLWEHEIIQTFKLSPVVDNQGQRLFVRYTQDTISILLGPFTYIVAGLHDMELLKDSYSNLNFIEITDYLYSVSRLAIYIADIGLKYCPMGYLNYGVGDVHTAQ</sequence>
<keyword evidence="7" id="KW-1185">Reference proteome</keyword>
<reference evidence="6 7" key="4">
    <citation type="journal article" date="2007" name="J. Virol.">
        <title>Identification of novel rodent herpesviruses, including the first gammaherpesvirus of Mus musculus.</title>
        <authorList>
            <person name="Ehlers B."/>
            <person name="Kuchler J."/>
            <person name="Yasmum N."/>
            <person name="Dural G."/>
            <person name="Voigt S."/>
            <person name="Schmidt-Chanasit J."/>
            <person name="Jakel T."/>
            <person name="Matuschka F.R."/>
            <person name="Richter D."/>
            <person name="Essbauer S."/>
            <person name="Hughes D.J."/>
            <person name="Summers C."/>
            <person name="Bennett M."/>
            <person name="Stewart J.P."/>
            <person name="Ulrich R.G."/>
        </authorList>
    </citation>
    <scope>NUCLEOTIDE SEQUENCE [LARGE SCALE GENOMIC DNA]</scope>
    <source>
        <strain evidence="6">Sample #56</strain>
    </source>
</reference>
<dbReference type="KEGG" id="vg:37616189"/>
<dbReference type="GO" id="GO:0044423">
    <property type="term" value="C:virion component"/>
    <property type="evidence" value="ECO:0007669"/>
    <property type="project" value="UniProtKB-KW"/>
</dbReference>
<organism evidence="6 7">
    <name type="scientific">Suid gammaherpesvirus 3</name>
    <dbReference type="NCBI Taxonomy" id="1960249"/>
    <lineage>
        <taxon>Viruses</taxon>
        <taxon>Duplodnaviria</taxon>
        <taxon>Heunggongvirae</taxon>
        <taxon>Peploviricota</taxon>
        <taxon>Herviviricetes</taxon>
        <taxon>Herpesvirales</taxon>
        <taxon>Orthoherpesviridae</taxon>
        <taxon>Gammaherpesvirinae</taxon>
        <taxon>Macavirus</taxon>
        <taxon>Macavirus suidgamma3</taxon>
    </lineage>
</organism>
<reference evidence="6 7" key="2">
    <citation type="journal article" date="1999" name="J. Gen. Virol.">
        <title>Characterization of the DNA polymerase loci of the novel porcine lymphotropic herpesviruses 1 and 2 in domestic and feral pigs.</title>
        <authorList>
            <person name="Ulrich S."/>
            <person name="Goltz M."/>
            <person name="Ehlers B."/>
        </authorList>
    </citation>
    <scope>NUCLEOTIDE SEQUENCE [LARGE SCALE GENOMIC DNA]</scope>
    <source>
        <strain evidence="6">Sample #56</strain>
    </source>
</reference>
<dbReference type="InterPro" id="IPR002660">
    <property type="entry name" value="Herpes_Portal"/>
</dbReference>
<dbReference type="HAMAP" id="MF_04012">
    <property type="entry name" value="HSV_PORTL"/>
    <property type="match status" value="1"/>
</dbReference>
<keyword evidence="2" id="KW-1188">Viral release from host cell</keyword>
<dbReference type="RefSeq" id="YP_009505368.1">
    <property type="nucleotide sequence ID" value="NC_038264.1"/>
</dbReference>
<dbReference type="GeneID" id="37616189"/>
<evidence type="ECO:0000256" key="3">
    <source>
        <dbReference type="ARBA" id="ARBA00022844"/>
    </source>
</evidence>
<keyword evidence="4" id="KW-0231">Viral genome packaging</keyword>
<proteinExistence type="inferred from homology"/>
<keyword evidence="5" id="KW-0175">Coiled coil</keyword>
<feature type="coiled-coil region" evidence="5">
    <location>
        <begin position="358"/>
        <end position="392"/>
    </location>
</feature>
<evidence type="ECO:0000256" key="1">
    <source>
        <dbReference type="ARBA" id="ARBA00022562"/>
    </source>
</evidence>